<dbReference type="SUPFAM" id="SSF63829">
    <property type="entry name" value="Calcium-dependent phosphotriesterase"/>
    <property type="match status" value="1"/>
</dbReference>
<organism evidence="4 5">
    <name type="scientific">Cognatilysobacter bugurensis</name>
    <dbReference type="NCBI Taxonomy" id="543356"/>
    <lineage>
        <taxon>Bacteria</taxon>
        <taxon>Pseudomonadati</taxon>
        <taxon>Pseudomonadota</taxon>
        <taxon>Gammaproteobacteria</taxon>
        <taxon>Lysobacterales</taxon>
        <taxon>Lysobacteraceae</taxon>
        <taxon>Cognatilysobacter</taxon>
    </lineage>
</organism>
<dbReference type="GO" id="GO:0052621">
    <property type="term" value="F:diguanylate cyclase activity"/>
    <property type="evidence" value="ECO:0007669"/>
    <property type="project" value="UniProtKB-EC"/>
</dbReference>
<dbReference type="InterPro" id="IPR000160">
    <property type="entry name" value="GGDEF_dom"/>
</dbReference>
<feature type="domain" description="GGDEF" evidence="3">
    <location>
        <begin position="832"/>
        <end position="970"/>
    </location>
</feature>
<dbReference type="GO" id="GO:1902201">
    <property type="term" value="P:negative regulation of bacterial-type flagellum-dependent cell motility"/>
    <property type="evidence" value="ECO:0007669"/>
    <property type="project" value="TreeGrafter"/>
</dbReference>
<dbReference type="Gene3D" id="2.130.10.10">
    <property type="entry name" value="YVTN repeat-like/Quinoprotein amine dehydrogenase"/>
    <property type="match status" value="3"/>
</dbReference>
<dbReference type="InterPro" id="IPR029787">
    <property type="entry name" value="Nucleotide_cyclase"/>
</dbReference>
<dbReference type="EMBL" id="BMYD01000001">
    <property type="protein sequence ID" value="GHA77252.1"/>
    <property type="molecule type" value="Genomic_DNA"/>
</dbReference>
<evidence type="ECO:0000256" key="1">
    <source>
        <dbReference type="ARBA" id="ARBA00012528"/>
    </source>
</evidence>
<dbReference type="Gene3D" id="3.30.70.270">
    <property type="match status" value="1"/>
</dbReference>
<dbReference type="Proteomes" id="UP000646426">
    <property type="component" value="Unassembled WGS sequence"/>
</dbReference>
<accession>A0A918SZR2</accession>
<reference evidence="4" key="1">
    <citation type="journal article" date="2014" name="Int. J. Syst. Evol. Microbiol.">
        <title>Complete genome sequence of Corynebacterium casei LMG S-19264T (=DSM 44701T), isolated from a smear-ripened cheese.</title>
        <authorList>
            <consortium name="US DOE Joint Genome Institute (JGI-PGF)"/>
            <person name="Walter F."/>
            <person name="Albersmeier A."/>
            <person name="Kalinowski J."/>
            <person name="Ruckert C."/>
        </authorList>
    </citation>
    <scope>NUCLEOTIDE SEQUENCE</scope>
    <source>
        <strain evidence="4">KCTC 23077</strain>
    </source>
</reference>
<dbReference type="SUPFAM" id="SSF55073">
    <property type="entry name" value="Nucleotide cyclase"/>
    <property type="match status" value="1"/>
</dbReference>
<dbReference type="InterPro" id="IPR013783">
    <property type="entry name" value="Ig-like_fold"/>
</dbReference>
<evidence type="ECO:0000313" key="4">
    <source>
        <dbReference type="EMBL" id="GHA77252.1"/>
    </source>
</evidence>
<evidence type="ECO:0000259" key="3">
    <source>
        <dbReference type="PROSITE" id="PS50887"/>
    </source>
</evidence>
<gene>
    <name evidence="4" type="ORF">GCM10007067_13220</name>
</gene>
<feature type="signal peptide" evidence="2">
    <location>
        <begin position="1"/>
        <end position="15"/>
    </location>
</feature>
<reference evidence="4" key="2">
    <citation type="submission" date="2020-09" db="EMBL/GenBank/DDBJ databases">
        <authorList>
            <person name="Sun Q."/>
            <person name="Kim S."/>
        </authorList>
    </citation>
    <scope>NUCLEOTIDE SEQUENCE</scope>
    <source>
        <strain evidence="4">KCTC 23077</strain>
    </source>
</reference>
<dbReference type="PANTHER" id="PTHR45138">
    <property type="entry name" value="REGULATORY COMPONENTS OF SENSORY TRANSDUCTION SYSTEM"/>
    <property type="match status" value="1"/>
</dbReference>
<dbReference type="GO" id="GO:0043709">
    <property type="term" value="P:cell adhesion involved in single-species biofilm formation"/>
    <property type="evidence" value="ECO:0007669"/>
    <property type="project" value="TreeGrafter"/>
</dbReference>
<dbReference type="GO" id="GO:0005886">
    <property type="term" value="C:plasma membrane"/>
    <property type="evidence" value="ECO:0007669"/>
    <property type="project" value="TreeGrafter"/>
</dbReference>
<dbReference type="NCBIfam" id="TIGR00254">
    <property type="entry name" value="GGDEF"/>
    <property type="match status" value="1"/>
</dbReference>
<dbReference type="InterPro" id="IPR015943">
    <property type="entry name" value="WD40/YVTN_repeat-like_dom_sf"/>
</dbReference>
<dbReference type="Gene3D" id="2.60.40.10">
    <property type="entry name" value="Immunoglobulins"/>
    <property type="match status" value="1"/>
</dbReference>
<dbReference type="PROSITE" id="PS50887">
    <property type="entry name" value="GGDEF"/>
    <property type="match status" value="1"/>
</dbReference>
<dbReference type="PANTHER" id="PTHR45138:SF6">
    <property type="entry name" value="DIGUANYLATE CYCLASE DGCN"/>
    <property type="match status" value="1"/>
</dbReference>
<comment type="caution">
    <text evidence="4">The sequence shown here is derived from an EMBL/GenBank/DDBJ whole genome shotgun (WGS) entry which is preliminary data.</text>
</comment>
<dbReference type="Pfam" id="PF07494">
    <property type="entry name" value="Reg_prop"/>
    <property type="match status" value="1"/>
</dbReference>
<dbReference type="InterPro" id="IPR011110">
    <property type="entry name" value="Reg_prop"/>
</dbReference>
<sequence length="1015" mass="111204">MWAVLLLALAHVAIAAVPADVVPAHQRVWTQWTVAEGLPQITINDILQDRAGYLWVATQDGISRFDGVAFRNYTPAEHPGLGHGVINVLGLDGDGALWMGSMAGVSRFIGGRIVPMQVNGKGTGAVIGLRPHPAGGMWVSAENGLFHARDRKAVPVKTGEELLPMTTVLQPGEGPELALGPFHLVIDPGGKPRVIELFRDLPGVIGGAVARDGGLWLATVDGLHRTDREGRRKGAVLAKGRVVHSVLEEADGTLWLATERGVLRQRPGGAVEPVVVPGIDATAWVTRVFKDREGTLWIGTQLTGLHRTWTDRFRRFTARDGLVDGAVWSVYEAPDGEVWAGTPDGLYRGGLDGFRLAIAGSDLPHPNVAATLRDRRRGLWVGTYTELVHRPAGSSRLVRVPQVGKNGVFALLEEANGDVLAGTTDGLYRILGGQAARTKRVTLPGPADFGVTGLVHGLDGRLWVAYDGGIAVQDGDRWVLAPAPKQGRIRGAVLAPFADGVLAAGLDGLFYVDRTRVRKIGRAEGLHADTAHSVLVGDRDVWYQGARGVGRIGRDALRELLRGERSRLDVDVFGDLGSAQMAQCNGGQQASGALTQGRWLWCPDLQGLMVFDTARADELAPPPRARVQAVVTAERRIRLAALGAQPLELAPGERDLQIEHTGLQLRAADRLRFHGRLVGYDTEWRTLDRRRTAYYTNLPAGQYTYELYAVNEDGVAGPTVRVKFGIRAHWHETAWARAAALLALALLVLGGVRWRLHALHRQREVLEARVRKRTGQLEAANEALESVNRRLEEASVTDPLTGLHNRRYLLEHLPRELARQDRLHAVGHESPDVLAFLHLDLDNFKRINDTHGHRVGDQVLQIAAELLRRNSRAADFVLRWGGEELLVIGHERARDDAHAWATRIVESFRTHVFETDVGPLKVTCSIGHAVYPMLPAHRDGLGWEAVMNLADAATYLAKREGRDRCIGFEVLRSNLPEDFFVRAHVHPAALEAEGWIRIRRETTCTDEVPEPDTAR</sequence>
<dbReference type="InterPro" id="IPR050469">
    <property type="entry name" value="Diguanylate_Cyclase"/>
</dbReference>
<proteinExistence type="predicted"/>
<dbReference type="EC" id="2.7.7.65" evidence="1"/>
<dbReference type="InterPro" id="IPR043128">
    <property type="entry name" value="Rev_trsase/Diguanyl_cyclase"/>
</dbReference>
<feature type="chain" id="PRO_5037195496" description="diguanylate cyclase" evidence="2">
    <location>
        <begin position="16"/>
        <end position="1015"/>
    </location>
</feature>
<dbReference type="Pfam" id="PF07495">
    <property type="entry name" value="Y_Y_Y"/>
    <property type="match status" value="1"/>
</dbReference>
<dbReference type="InterPro" id="IPR011123">
    <property type="entry name" value="Y_Y_Y"/>
</dbReference>
<protein>
    <recommendedName>
        <fullName evidence="1">diguanylate cyclase</fullName>
        <ecNumber evidence="1">2.7.7.65</ecNumber>
    </recommendedName>
</protein>
<evidence type="ECO:0000256" key="2">
    <source>
        <dbReference type="SAM" id="SignalP"/>
    </source>
</evidence>
<dbReference type="Pfam" id="PF00990">
    <property type="entry name" value="GGDEF"/>
    <property type="match status" value="1"/>
</dbReference>
<dbReference type="AlphaFoldDB" id="A0A918SZR2"/>
<dbReference type="CDD" id="cd01949">
    <property type="entry name" value="GGDEF"/>
    <property type="match status" value="1"/>
</dbReference>
<keyword evidence="2" id="KW-0732">Signal</keyword>
<dbReference type="RefSeq" id="WP_189454464.1">
    <property type="nucleotide sequence ID" value="NZ_BMYD01000001.1"/>
</dbReference>
<name>A0A918SZR2_9GAMM</name>
<dbReference type="SMART" id="SM00267">
    <property type="entry name" value="GGDEF"/>
    <property type="match status" value="1"/>
</dbReference>
<evidence type="ECO:0000313" key="5">
    <source>
        <dbReference type="Proteomes" id="UP000646426"/>
    </source>
</evidence>
<keyword evidence="5" id="KW-1185">Reference proteome</keyword>